<dbReference type="Proteomes" id="UP000664940">
    <property type="component" value="Unassembled WGS sequence"/>
</dbReference>
<proteinExistence type="predicted"/>
<organism evidence="2 3">
    <name type="scientific">Phyllostomus discolor</name>
    <name type="common">pale spear-nosed bat</name>
    <dbReference type="NCBI Taxonomy" id="89673"/>
    <lineage>
        <taxon>Eukaryota</taxon>
        <taxon>Metazoa</taxon>
        <taxon>Chordata</taxon>
        <taxon>Craniata</taxon>
        <taxon>Vertebrata</taxon>
        <taxon>Euteleostomi</taxon>
        <taxon>Mammalia</taxon>
        <taxon>Eutheria</taxon>
        <taxon>Laurasiatheria</taxon>
        <taxon>Chiroptera</taxon>
        <taxon>Yangochiroptera</taxon>
        <taxon>Phyllostomidae</taxon>
        <taxon>Phyllostominae</taxon>
        <taxon>Phyllostomus</taxon>
    </lineage>
</organism>
<keyword evidence="2" id="KW-0436">Ligase</keyword>
<sequence length="97" mass="10893">MQRSIMSFFQPKKEGKAKKPEEASDSIRETEPPPKVALKERNRVVPESESPVKRPGRRAAQVLCSDGEEEDEAITPPKGQVGLHQPAHFYGKKPYSH</sequence>
<protein>
    <submittedName>
        <fullName evidence="2">DNA ligase 1</fullName>
    </submittedName>
</protein>
<dbReference type="EMBL" id="JABVXQ010000014">
    <property type="protein sequence ID" value="KAF6077993.1"/>
    <property type="molecule type" value="Genomic_DNA"/>
</dbReference>
<name>A0A833YQ09_9CHIR</name>
<feature type="region of interest" description="Disordered" evidence="1">
    <location>
        <begin position="1"/>
        <end position="97"/>
    </location>
</feature>
<dbReference type="GO" id="GO:0016874">
    <property type="term" value="F:ligase activity"/>
    <property type="evidence" value="ECO:0007669"/>
    <property type="project" value="UniProtKB-KW"/>
</dbReference>
<evidence type="ECO:0000313" key="3">
    <source>
        <dbReference type="Proteomes" id="UP000664940"/>
    </source>
</evidence>
<comment type="caution">
    <text evidence="2">The sequence shown here is derived from an EMBL/GenBank/DDBJ whole genome shotgun (WGS) entry which is preliminary data.</text>
</comment>
<feature type="compositionally biased region" description="Basic and acidic residues" evidence="1">
    <location>
        <begin position="11"/>
        <end position="52"/>
    </location>
</feature>
<evidence type="ECO:0000256" key="1">
    <source>
        <dbReference type="SAM" id="MobiDB-lite"/>
    </source>
</evidence>
<gene>
    <name evidence="2" type="ORF">HJG60_007635</name>
</gene>
<reference evidence="2 3" key="1">
    <citation type="journal article" date="2020" name="Nature">
        <title>Six reference-quality genomes reveal evolution of bat adaptations.</title>
        <authorList>
            <person name="Jebb D."/>
            <person name="Huang Z."/>
            <person name="Pippel M."/>
            <person name="Hughes G.M."/>
            <person name="Lavrichenko K."/>
            <person name="Devanna P."/>
            <person name="Winkler S."/>
            <person name="Jermiin L.S."/>
            <person name="Skirmuntt E.C."/>
            <person name="Katzourakis A."/>
            <person name="Burkitt-Gray L."/>
            <person name="Ray D.A."/>
            <person name="Sullivan K.A.M."/>
            <person name="Roscito J.G."/>
            <person name="Kirilenko B.M."/>
            <person name="Davalos L.M."/>
            <person name="Corthals A.P."/>
            <person name="Power M.L."/>
            <person name="Jones G."/>
            <person name="Ransome R.D."/>
            <person name="Dechmann D.K.N."/>
            <person name="Locatelli A.G."/>
            <person name="Puechmaille S.J."/>
            <person name="Fedrigo O."/>
            <person name="Jarvis E.D."/>
            <person name="Hiller M."/>
            <person name="Vernes S.C."/>
            <person name="Myers E.W."/>
            <person name="Teeling E.C."/>
        </authorList>
    </citation>
    <scope>NUCLEOTIDE SEQUENCE [LARGE SCALE GENOMIC DNA]</scope>
    <source>
        <strain evidence="2">Bat1K_MPI-CBG_1</strain>
    </source>
</reference>
<dbReference type="AlphaFoldDB" id="A0A833YQ09"/>
<evidence type="ECO:0000313" key="2">
    <source>
        <dbReference type="EMBL" id="KAF6077993.1"/>
    </source>
</evidence>
<accession>A0A833YQ09</accession>